<accession>A0A4Y7LJB2</accession>
<organism evidence="2 3">
    <name type="scientific">Papaver somniferum</name>
    <name type="common">Opium poppy</name>
    <dbReference type="NCBI Taxonomy" id="3469"/>
    <lineage>
        <taxon>Eukaryota</taxon>
        <taxon>Viridiplantae</taxon>
        <taxon>Streptophyta</taxon>
        <taxon>Embryophyta</taxon>
        <taxon>Tracheophyta</taxon>
        <taxon>Spermatophyta</taxon>
        <taxon>Magnoliopsida</taxon>
        <taxon>Ranunculales</taxon>
        <taxon>Papaveraceae</taxon>
        <taxon>Papaveroideae</taxon>
        <taxon>Papaver</taxon>
    </lineage>
</organism>
<evidence type="ECO:0000313" key="2">
    <source>
        <dbReference type="EMBL" id="RZC84331.1"/>
    </source>
</evidence>
<feature type="region of interest" description="Disordered" evidence="1">
    <location>
        <begin position="1"/>
        <end position="64"/>
    </location>
</feature>
<dbReference type="Gramene" id="RZC84331">
    <property type="protein sequence ID" value="RZC84331"/>
    <property type="gene ID" value="C5167_047118"/>
</dbReference>
<feature type="compositionally biased region" description="Basic and acidic residues" evidence="1">
    <location>
        <begin position="25"/>
        <end position="42"/>
    </location>
</feature>
<evidence type="ECO:0000313" key="3">
    <source>
        <dbReference type="Proteomes" id="UP000316621"/>
    </source>
</evidence>
<gene>
    <name evidence="2" type="ORF">C5167_047118</name>
</gene>
<evidence type="ECO:0000256" key="1">
    <source>
        <dbReference type="SAM" id="MobiDB-lite"/>
    </source>
</evidence>
<keyword evidence="3" id="KW-1185">Reference proteome</keyword>
<proteinExistence type="predicted"/>
<dbReference type="AlphaFoldDB" id="A0A4Y7LJB2"/>
<feature type="compositionally biased region" description="Acidic residues" evidence="1">
    <location>
        <begin position="43"/>
        <end position="64"/>
    </location>
</feature>
<dbReference type="Proteomes" id="UP000316621">
    <property type="component" value="Chromosome 11"/>
</dbReference>
<reference evidence="2 3" key="1">
    <citation type="journal article" date="2018" name="Science">
        <title>The opium poppy genome and morphinan production.</title>
        <authorList>
            <person name="Guo L."/>
            <person name="Winzer T."/>
            <person name="Yang X."/>
            <person name="Li Y."/>
            <person name="Ning Z."/>
            <person name="He Z."/>
            <person name="Teodor R."/>
            <person name="Lu Y."/>
            <person name="Bowser T.A."/>
            <person name="Graham I.A."/>
            <person name="Ye K."/>
        </authorList>
    </citation>
    <scope>NUCLEOTIDE SEQUENCE [LARGE SCALE GENOMIC DNA]</scope>
    <source>
        <strain evidence="3">cv. HN1</strain>
        <tissue evidence="2">Leaves</tissue>
    </source>
</reference>
<dbReference type="EMBL" id="CM010725">
    <property type="protein sequence ID" value="RZC84331.1"/>
    <property type="molecule type" value="Genomic_DNA"/>
</dbReference>
<sequence>MGIEPYEVTQEESMQQEDGGQGHGVTEHPEEFMHQGHGGTEHVEEEPKEESEQDKDDAETSFQE</sequence>
<name>A0A4Y7LJB2_PAPSO</name>
<protein>
    <submittedName>
        <fullName evidence="2">Uncharacterized protein</fullName>
    </submittedName>
</protein>